<dbReference type="InParanoid" id="A0A165I9L2"/>
<sequence>MPSVYDLLNESPSIADRRNEGTVTNAPSPCAISKPTNNFSASGSDEEKDIRSFNIRGFAYSAARKSTINAPVRRDYSRAASASSSSDEILSPAKRAARSASRAFAEGFSEAELAKLLKCVVCESLWTARKTTVRKLKHIGSCAKRRSLTDATIAVMIRQEIDRVPILPEKKTKHKQQEAETLLQDAVLDAGAKRRGKRPAVVTTVKSLTETREQILLKARQLIGHPSARPQGVMITVSAESNTAEKTRLPPSTQGFGESALTKRRRTPHEDAQSAASLSAQAFGRSKLTSKPAHVVFIPRVEVPEDSKTLPSTQAFAPSKLAGSSRSSRGDKAGSRQSIDYYYKHTYSLIASNE</sequence>
<name>A0A165I9L2_9APHY</name>
<dbReference type="GeneID" id="63818413"/>
<feature type="compositionally biased region" description="Polar residues" evidence="1">
    <location>
        <begin position="309"/>
        <end position="327"/>
    </location>
</feature>
<feature type="region of interest" description="Disordered" evidence="1">
    <location>
        <begin position="241"/>
        <end position="277"/>
    </location>
</feature>
<feature type="compositionally biased region" description="Polar residues" evidence="1">
    <location>
        <begin position="34"/>
        <end position="43"/>
    </location>
</feature>
<dbReference type="EMBL" id="KV427605">
    <property type="protein sequence ID" value="KZT12771.1"/>
    <property type="molecule type" value="Genomic_DNA"/>
</dbReference>
<dbReference type="AlphaFoldDB" id="A0A165I9L2"/>
<proteinExistence type="predicted"/>
<evidence type="ECO:0000313" key="3">
    <source>
        <dbReference type="Proteomes" id="UP000076871"/>
    </source>
</evidence>
<reference evidence="2 3" key="1">
    <citation type="journal article" date="2016" name="Mol. Biol. Evol.">
        <title>Comparative Genomics of Early-Diverging Mushroom-Forming Fungi Provides Insights into the Origins of Lignocellulose Decay Capabilities.</title>
        <authorList>
            <person name="Nagy L.G."/>
            <person name="Riley R."/>
            <person name="Tritt A."/>
            <person name="Adam C."/>
            <person name="Daum C."/>
            <person name="Floudas D."/>
            <person name="Sun H."/>
            <person name="Yadav J.S."/>
            <person name="Pangilinan J."/>
            <person name="Larsson K.H."/>
            <person name="Matsuura K."/>
            <person name="Barry K."/>
            <person name="Labutti K."/>
            <person name="Kuo R."/>
            <person name="Ohm R.A."/>
            <person name="Bhattacharya S.S."/>
            <person name="Shirouzu T."/>
            <person name="Yoshinaga Y."/>
            <person name="Martin F.M."/>
            <person name="Grigoriev I.V."/>
            <person name="Hibbett D.S."/>
        </authorList>
    </citation>
    <scope>NUCLEOTIDE SEQUENCE [LARGE SCALE GENOMIC DNA]</scope>
    <source>
        <strain evidence="2 3">93-53</strain>
    </source>
</reference>
<dbReference type="OrthoDB" id="5576441at2759"/>
<protein>
    <submittedName>
        <fullName evidence="2">Uncharacterized protein</fullName>
    </submittedName>
</protein>
<dbReference type="RefSeq" id="XP_040770281.1">
    <property type="nucleotide sequence ID" value="XM_040901381.1"/>
</dbReference>
<organism evidence="2 3">
    <name type="scientific">Laetiporus sulphureus 93-53</name>
    <dbReference type="NCBI Taxonomy" id="1314785"/>
    <lineage>
        <taxon>Eukaryota</taxon>
        <taxon>Fungi</taxon>
        <taxon>Dikarya</taxon>
        <taxon>Basidiomycota</taxon>
        <taxon>Agaricomycotina</taxon>
        <taxon>Agaricomycetes</taxon>
        <taxon>Polyporales</taxon>
        <taxon>Laetiporus</taxon>
    </lineage>
</organism>
<keyword evidence="3" id="KW-1185">Reference proteome</keyword>
<evidence type="ECO:0000313" key="2">
    <source>
        <dbReference type="EMBL" id="KZT12771.1"/>
    </source>
</evidence>
<dbReference type="Proteomes" id="UP000076871">
    <property type="component" value="Unassembled WGS sequence"/>
</dbReference>
<dbReference type="STRING" id="1314785.A0A165I9L2"/>
<accession>A0A165I9L2</accession>
<evidence type="ECO:0000256" key="1">
    <source>
        <dbReference type="SAM" id="MobiDB-lite"/>
    </source>
</evidence>
<feature type="region of interest" description="Disordered" evidence="1">
    <location>
        <begin position="1"/>
        <end position="47"/>
    </location>
</feature>
<feature type="region of interest" description="Disordered" evidence="1">
    <location>
        <begin position="307"/>
        <end position="336"/>
    </location>
</feature>
<gene>
    <name evidence="2" type="ORF">LAESUDRAFT_15467</name>
</gene>